<dbReference type="Proteomes" id="UP000075321">
    <property type="component" value="Unassembled WGS sequence"/>
</dbReference>
<proteinExistence type="predicted"/>
<dbReference type="OrthoDB" id="193911at2157"/>
<dbReference type="PATRIC" id="fig|1008153.3.peg.1401"/>
<sequence>MTRFRAESETERRALFTDAITAHRARDSPFCTFEVETEDPTWIQVGEDVLNLDCTDEELDRLESLLNGFSAFSIEELIRPEDADGTNVRIQAYADEERLGGFVERCFRTVYGQPAEYVVWASEV</sequence>
<name>A0A151AFE7_9EURY</name>
<evidence type="ECO:0000313" key="2">
    <source>
        <dbReference type="EMBL" id="KYH26294.1"/>
    </source>
</evidence>
<gene>
    <name evidence="2" type="ORF">HAPAU_13900</name>
</gene>
<comment type="caution">
    <text evidence="2">The sequence shown here is derived from an EMBL/GenBank/DDBJ whole genome shotgun (WGS) entry which is preliminary data.</text>
</comment>
<dbReference type="AlphaFoldDB" id="A0A151AFE7"/>
<dbReference type="InterPro" id="IPR058281">
    <property type="entry name" value="DUF7975"/>
</dbReference>
<protein>
    <recommendedName>
        <fullName evidence="1">DUF7975 domain-containing protein</fullName>
    </recommendedName>
</protein>
<evidence type="ECO:0000259" key="1">
    <source>
        <dbReference type="Pfam" id="PF25930"/>
    </source>
</evidence>
<feature type="domain" description="DUF7975" evidence="1">
    <location>
        <begin position="1"/>
        <end position="124"/>
    </location>
</feature>
<accession>A0A151AFE7</accession>
<dbReference type="Pfam" id="PF25930">
    <property type="entry name" value="DUF7975"/>
    <property type="match status" value="1"/>
</dbReference>
<dbReference type="EMBL" id="LTAZ01000004">
    <property type="protein sequence ID" value="KYH26294.1"/>
    <property type="molecule type" value="Genomic_DNA"/>
</dbReference>
<organism evidence="2 3">
    <name type="scientific">Halalkalicoccus paucihalophilus</name>
    <dbReference type="NCBI Taxonomy" id="1008153"/>
    <lineage>
        <taxon>Archaea</taxon>
        <taxon>Methanobacteriati</taxon>
        <taxon>Methanobacteriota</taxon>
        <taxon>Stenosarchaea group</taxon>
        <taxon>Halobacteria</taxon>
        <taxon>Halobacteriales</taxon>
        <taxon>Halococcaceae</taxon>
        <taxon>Halalkalicoccus</taxon>
    </lineage>
</organism>
<keyword evidence="3" id="KW-1185">Reference proteome</keyword>
<evidence type="ECO:0000313" key="3">
    <source>
        <dbReference type="Proteomes" id="UP000075321"/>
    </source>
</evidence>
<reference evidence="2 3" key="1">
    <citation type="submission" date="2016-02" db="EMBL/GenBank/DDBJ databases">
        <title>Genome sequence of Halalkalicoccus paucihalophilus DSM 24557.</title>
        <authorList>
            <person name="Poehlein A."/>
            <person name="Daniel R."/>
        </authorList>
    </citation>
    <scope>NUCLEOTIDE SEQUENCE [LARGE SCALE GENOMIC DNA]</scope>
    <source>
        <strain evidence="2 3">DSM 24557</strain>
    </source>
</reference>
<dbReference type="RefSeq" id="WP_066380902.1">
    <property type="nucleotide sequence ID" value="NZ_LTAZ01000004.1"/>
</dbReference>